<evidence type="ECO:0000256" key="2">
    <source>
        <dbReference type="SAM" id="MobiDB-lite"/>
    </source>
</evidence>
<accession>A0ABR4A746</accession>
<sequence>MPHFNMASAENGDDSSDSDHRHKRRKTNMMRPAAPNSMANANAAASPAAPNSFAARMMAKMGHVEGQGLGATGRGRLAPIETQLRPQGAGLGTVKEKTKQAKEEEKREAAFRGEQVEDSSEEERKRKRRLKEKRKPEATSGAGTEVPKPKQKFRTAAEMEAAADGLEVPNVLKAIIDATGQETRLLTSTAGLLSSQNTMVPAETESTKIARRARRDLEDFTNEWNNIKERKTFFEDEEIQLSLEITKEDEEIRAMEGAIAVVEELQSLYLLVSDEESTWNAIIEKVELLERSVPTLEDTLGLREIAVAAIHPLFKAAMQDWKPLQQPTSVVPHLEKLRHMLGIHPEPTSKELALQNRDSYPKSQTKSTTRYETMVHTLWLPPVRSAIINDWDVHDSRPLTKLIDIWTPVLPSFILANVIDQLVVGRLSDAVAAWRPRRSRHGQPHEWVFPWLPYLDEQHTDPRSSTGLLSDVKRKLKAALNTWDLSSGVLPGLDQWRSVFKSDLPSMLVRHLLPRIALYLSENFEVNPPDQDLTPLEDVLKWKSQFPIATIAQLFVAEFFPKWHQTLYLWLTSDAPNYGEVNQWYQWWKQELNDRLPSGFNELPVIDAEWQKGVATLNIALDALEDGLDVSTQLEMPTAGPALPPAPSTPLATTPIPKPAHVFEAVTTFKDVVDDWCAENGLFMVPLREADMQTGLPLFRITASASGKGGVVIYLKGDVVWVRSAAREGTEVRAFMPMGLDEGLVARAEKR</sequence>
<dbReference type="PANTHER" id="PTHR23329">
    <property type="entry name" value="TUFTELIN-INTERACTING PROTEIN 11-RELATED"/>
    <property type="match status" value="1"/>
</dbReference>
<dbReference type="SMART" id="SM00443">
    <property type="entry name" value="G_patch"/>
    <property type="match status" value="1"/>
</dbReference>
<name>A0ABR4A746_9LECA</name>
<comment type="similarity">
    <text evidence="1">Belongs to the TFP11/STIP family.</text>
</comment>
<evidence type="ECO:0000313" key="5">
    <source>
        <dbReference type="Proteomes" id="UP001590950"/>
    </source>
</evidence>
<feature type="compositionally biased region" description="Low complexity" evidence="2">
    <location>
        <begin position="32"/>
        <end position="49"/>
    </location>
</feature>
<dbReference type="PANTHER" id="PTHR23329:SF1">
    <property type="entry name" value="TUFTELIN-INTERACTING PROTEIN 11"/>
    <property type="match status" value="1"/>
</dbReference>
<comment type="caution">
    <text evidence="4">The sequence shown here is derived from an EMBL/GenBank/DDBJ whole genome shotgun (WGS) entry which is preliminary data.</text>
</comment>
<dbReference type="InterPro" id="IPR022783">
    <property type="entry name" value="GCFC_dom"/>
</dbReference>
<reference evidence="4 5" key="1">
    <citation type="submission" date="2024-09" db="EMBL/GenBank/DDBJ databases">
        <title>Rethinking Asexuality: The Enigmatic Case of Functional Sexual Genes in Lepraria (Stereocaulaceae).</title>
        <authorList>
            <person name="Doellman M."/>
            <person name="Sun Y."/>
            <person name="Barcenas-Pena A."/>
            <person name="Lumbsch H.T."/>
            <person name="Grewe F."/>
        </authorList>
    </citation>
    <scope>NUCLEOTIDE SEQUENCE [LARGE SCALE GENOMIC DNA]</scope>
    <source>
        <strain evidence="4 5">Mercado 3170</strain>
    </source>
</reference>
<organism evidence="4 5">
    <name type="scientific">Stereocaulon virgatum</name>
    <dbReference type="NCBI Taxonomy" id="373712"/>
    <lineage>
        <taxon>Eukaryota</taxon>
        <taxon>Fungi</taxon>
        <taxon>Dikarya</taxon>
        <taxon>Ascomycota</taxon>
        <taxon>Pezizomycotina</taxon>
        <taxon>Lecanoromycetes</taxon>
        <taxon>OSLEUM clade</taxon>
        <taxon>Lecanoromycetidae</taxon>
        <taxon>Lecanorales</taxon>
        <taxon>Lecanorineae</taxon>
        <taxon>Stereocaulaceae</taxon>
        <taxon>Stereocaulon</taxon>
    </lineage>
</organism>
<protein>
    <recommendedName>
        <fullName evidence="3">G-patch domain-containing protein</fullName>
    </recommendedName>
</protein>
<proteinExistence type="inferred from homology"/>
<evidence type="ECO:0000313" key="4">
    <source>
        <dbReference type="EMBL" id="KAL2040890.1"/>
    </source>
</evidence>
<dbReference type="InterPro" id="IPR000467">
    <property type="entry name" value="G_patch_dom"/>
</dbReference>
<keyword evidence="5" id="KW-1185">Reference proteome</keyword>
<dbReference type="Pfam" id="PF01585">
    <property type="entry name" value="G-patch"/>
    <property type="match status" value="1"/>
</dbReference>
<dbReference type="EMBL" id="JBEFKJ010000019">
    <property type="protein sequence ID" value="KAL2040890.1"/>
    <property type="molecule type" value="Genomic_DNA"/>
</dbReference>
<gene>
    <name evidence="4" type="ORF">N7G274_006348</name>
</gene>
<feature type="region of interest" description="Disordered" evidence="2">
    <location>
        <begin position="1"/>
        <end position="49"/>
    </location>
</feature>
<dbReference type="PROSITE" id="PS50174">
    <property type="entry name" value="G_PATCH"/>
    <property type="match status" value="1"/>
</dbReference>
<evidence type="ECO:0000256" key="1">
    <source>
        <dbReference type="ARBA" id="ARBA00010900"/>
    </source>
</evidence>
<evidence type="ECO:0000259" key="3">
    <source>
        <dbReference type="PROSITE" id="PS50174"/>
    </source>
</evidence>
<feature type="compositionally biased region" description="Basic and acidic residues" evidence="2">
    <location>
        <begin position="94"/>
        <end position="115"/>
    </location>
</feature>
<feature type="region of interest" description="Disordered" evidence="2">
    <location>
        <begin position="82"/>
        <end position="158"/>
    </location>
</feature>
<feature type="domain" description="G-patch" evidence="3">
    <location>
        <begin position="50"/>
        <end position="96"/>
    </location>
</feature>
<dbReference type="InterPro" id="IPR045211">
    <property type="entry name" value="TFP11/STIP/Ntr1"/>
</dbReference>
<dbReference type="Pfam" id="PF07842">
    <property type="entry name" value="GCFC"/>
    <property type="match status" value="1"/>
</dbReference>
<dbReference type="Proteomes" id="UP001590950">
    <property type="component" value="Unassembled WGS sequence"/>
</dbReference>